<accession>A0ABR8HMZ1</accession>
<comment type="caution">
    <text evidence="1">The sequence shown here is derived from an EMBL/GenBank/DDBJ whole genome shotgun (WGS) entry which is preliminary data.</text>
</comment>
<sequence length="154" mass="17596">MSVVAFTDREMQKAWQANLQASMNNSRNNAHRLLLFYAIECGLKAILMKRQGVSCTIHCKEISEAQHNINKLLDFLSAGQALKLPNQFNMSSINDKGLKQERKLDSGKINQMWRYGGKVTDMSDGKGNTVNITDEDLEKCLIKISQWIEKELRY</sequence>
<evidence type="ECO:0000313" key="2">
    <source>
        <dbReference type="Proteomes" id="UP000606396"/>
    </source>
</evidence>
<dbReference type="EMBL" id="JACJTC010000067">
    <property type="protein sequence ID" value="MBD2616574.1"/>
    <property type="molecule type" value="Genomic_DNA"/>
</dbReference>
<name>A0ABR8HMZ1_NOSPU</name>
<keyword evidence="2" id="KW-1185">Reference proteome</keyword>
<evidence type="ECO:0000313" key="1">
    <source>
        <dbReference type="EMBL" id="MBD2616574.1"/>
    </source>
</evidence>
<dbReference type="RefSeq" id="WP_190952982.1">
    <property type="nucleotide sequence ID" value="NZ_JACJTC010000067.1"/>
</dbReference>
<reference evidence="1 2" key="1">
    <citation type="journal article" date="2020" name="ISME J.">
        <title>Comparative genomics reveals insights into cyanobacterial evolution and habitat adaptation.</title>
        <authorList>
            <person name="Chen M.Y."/>
            <person name="Teng W.K."/>
            <person name="Zhao L."/>
            <person name="Hu C.X."/>
            <person name="Zhou Y.K."/>
            <person name="Han B.P."/>
            <person name="Song L.R."/>
            <person name="Shu W.S."/>
        </authorList>
    </citation>
    <scope>NUCLEOTIDE SEQUENCE [LARGE SCALE GENOMIC DNA]</scope>
    <source>
        <strain evidence="1 2">FACHB-252</strain>
    </source>
</reference>
<evidence type="ECO:0008006" key="3">
    <source>
        <dbReference type="Google" id="ProtNLM"/>
    </source>
</evidence>
<proteinExistence type="predicted"/>
<gene>
    <name evidence="1" type="ORF">H6G94_36065</name>
</gene>
<organism evidence="1 2">
    <name type="scientific">Nostoc punctiforme FACHB-252</name>
    <dbReference type="NCBI Taxonomy" id="1357509"/>
    <lineage>
        <taxon>Bacteria</taxon>
        <taxon>Bacillati</taxon>
        <taxon>Cyanobacteriota</taxon>
        <taxon>Cyanophyceae</taxon>
        <taxon>Nostocales</taxon>
        <taxon>Nostocaceae</taxon>
        <taxon>Nostoc</taxon>
    </lineage>
</organism>
<protein>
    <recommendedName>
        <fullName evidence="3">HEPN domain-containing protein</fullName>
    </recommendedName>
</protein>
<dbReference type="Proteomes" id="UP000606396">
    <property type="component" value="Unassembled WGS sequence"/>
</dbReference>